<proteinExistence type="inferred from homology"/>
<gene>
    <name evidence="7" type="ORF">IFM89_011359</name>
</gene>
<sequence length="568" mass="63667">MQPVIPTEVVERPKIKLLPRSKPLDTSEPPIVDYKQGYRPPSNPGHVETVIELHTSETEGKNMRGWKDLEVVETIYEEDHEDYTSNSPSLSPTLSPSPPTPLQSIAKTWSLATGIETDVVIHVQDKCFHLHKDPLVSKSGYLKQRLKDTNEITISPPLKITAETFSSIVDYCYTYQIIITPFNVAALRLAAELLHMTTTDGGKGDNNLLQKTESYFRQAVSVNKEYATIVLRSCLALLPEAESASMVSKCVEALTLTNDEANGFGEVNGWVDDIMSLTTDDFQMIAYSLQERFSENHDLLYRIVDLYIQEHTGKVTEEEKTRICNSVDCNRLSPHIIMHAVQNPRMPLRFIVRAMLVEQLNTRRTIICTTTSATNTRQSPHQPHNDEQTLTLGVILQRDAALRQVAVLKASMEVTSSKIESLEKDLMSMKKVLDSSKEKRESIESGRSASFRFSSERKVVKEEKGSHSISMRFSGRKERDGGFSSSSSSEISINESVGTKTEKSFGRKLMNGLKTALRMSSASSKQDSESMVSNKVDGNRLRDVEEDGGGVVVYKEDLPPHRRSRSYV</sequence>
<protein>
    <recommendedName>
        <fullName evidence="9">Phototropic-responsive NPH3 family protein</fullName>
    </recommendedName>
</protein>
<dbReference type="AlphaFoldDB" id="A0A835HPG6"/>
<comment type="pathway">
    <text evidence="1">Protein modification; protein ubiquitination.</text>
</comment>
<comment type="similarity">
    <text evidence="3">Belongs to the NPH3 family.</text>
</comment>
<dbReference type="InterPro" id="IPR027356">
    <property type="entry name" value="NPH3_dom"/>
</dbReference>
<evidence type="ECO:0000313" key="7">
    <source>
        <dbReference type="EMBL" id="KAF9600688.1"/>
    </source>
</evidence>
<organism evidence="7 8">
    <name type="scientific">Coptis chinensis</name>
    <dbReference type="NCBI Taxonomy" id="261450"/>
    <lineage>
        <taxon>Eukaryota</taxon>
        <taxon>Viridiplantae</taxon>
        <taxon>Streptophyta</taxon>
        <taxon>Embryophyta</taxon>
        <taxon>Tracheophyta</taxon>
        <taxon>Spermatophyta</taxon>
        <taxon>Magnoliopsida</taxon>
        <taxon>Ranunculales</taxon>
        <taxon>Ranunculaceae</taxon>
        <taxon>Coptidoideae</taxon>
        <taxon>Coptis</taxon>
    </lineage>
</organism>
<feature type="region of interest" description="Disordered" evidence="4">
    <location>
        <begin position="20"/>
        <end position="44"/>
    </location>
</feature>
<dbReference type="Pfam" id="PF00651">
    <property type="entry name" value="BTB"/>
    <property type="match status" value="1"/>
</dbReference>
<keyword evidence="2" id="KW-0833">Ubl conjugation pathway</keyword>
<evidence type="ECO:0000256" key="1">
    <source>
        <dbReference type="ARBA" id="ARBA00004906"/>
    </source>
</evidence>
<dbReference type="OrthoDB" id="407106at2759"/>
<keyword evidence="8" id="KW-1185">Reference proteome</keyword>
<dbReference type="SMART" id="SM00225">
    <property type="entry name" value="BTB"/>
    <property type="match status" value="1"/>
</dbReference>
<evidence type="ECO:0000259" key="6">
    <source>
        <dbReference type="PROSITE" id="PS51649"/>
    </source>
</evidence>
<evidence type="ECO:0008006" key="9">
    <source>
        <dbReference type="Google" id="ProtNLM"/>
    </source>
</evidence>
<dbReference type="SUPFAM" id="SSF54695">
    <property type="entry name" value="POZ domain"/>
    <property type="match status" value="1"/>
</dbReference>
<feature type="region of interest" description="Disordered" evidence="4">
    <location>
        <begin position="519"/>
        <end position="551"/>
    </location>
</feature>
<dbReference type="EMBL" id="JADFTS010000006">
    <property type="protein sequence ID" value="KAF9600688.1"/>
    <property type="molecule type" value="Genomic_DNA"/>
</dbReference>
<dbReference type="InterPro" id="IPR000210">
    <property type="entry name" value="BTB/POZ_dom"/>
</dbReference>
<feature type="domain" description="NPH3" evidence="6">
    <location>
        <begin position="276"/>
        <end position="361"/>
    </location>
</feature>
<accession>A0A835HPG6</accession>
<dbReference type="PROSITE" id="PS50097">
    <property type="entry name" value="BTB"/>
    <property type="match status" value="1"/>
</dbReference>
<comment type="caution">
    <text evidence="7">The sequence shown here is derived from an EMBL/GenBank/DDBJ whole genome shotgun (WGS) entry which is preliminary data.</text>
</comment>
<feature type="region of interest" description="Disordered" evidence="4">
    <location>
        <begin position="474"/>
        <end position="495"/>
    </location>
</feature>
<dbReference type="InterPro" id="IPR011333">
    <property type="entry name" value="SKP1/BTB/POZ_sf"/>
</dbReference>
<evidence type="ECO:0000256" key="2">
    <source>
        <dbReference type="ARBA" id="ARBA00022786"/>
    </source>
</evidence>
<dbReference type="Proteomes" id="UP000631114">
    <property type="component" value="Unassembled WGS sequence"/>
</dbReference>
<dbReference type="PANTHER" id="PTHR32370">
    <property type="entry name" value="OS12G0117600 PROTEIN"/>
    <property type="match status" value="1"/>
</dbReference>
<dbReference type="PROSITE" id="PS51649">
    <property type="entry name" value="NPH3"/>
    <property type="match status" value="1"/>
</dbReference>
<dbReference type="GO" id="GO:0016567">
    <property type="term" value="P:protein ubiquitination"/>
    <property type="evidence" value="ECO:0007669"/>
    <property type="project" value="UniProtKB-UniPathway"/>
</dbReference>
<evidence type="ECO:0000256" key="3">
    <source>
        <dbReference type="PROSITE-ProRule" id="PRU00982"/>
    </source>
</evidence>
<feature type="compositionally biased region" description="Low complexity" evidence="4">
    <location>
        <begin position="484"/>
        <end position="495"/>
    </location>
</feature>
<feature type="compositionally biased region" description="Low complexity" evidence="4">
    <location>
        <begin position="84"/>
        <end position="94"/>
    </location>
</feature>
<evidence type="ECO:0000313" key="8">
    <source>
        <dbReference type="Proteomes" id="UP000631114"/>
    </source>
</evidence>
<feature type="region of interest" description="Disordered" evidence="4">
    <location>
        <begin position="80"/>
        <end position="100"/>
    </location>
</feature>
<feature type="domain" description="BTB" evidence="5">
    <location>
        <begin position="117"/>
        <end position="181"/>
    </location>
</feature>
<feature type="compositionally biased region" description="Polar residues" evidence="4">
    <location>
        <begin position="519"/>
        <end position="533"/>
    </location>
</feature>
<evidence type="ECO:0000256" key="4">
    <source>
        <dbReference type="SAM" id="MobiDB-lite"/>
    </source>
</evidence>
<dbReference type="Gene3D" id="3.30.710.10">
    <property type="entry name" value="Potassium Channel Kv1.1, Chain A"/>
    <property type="match status" value="1"/>
</dbReference>
<dbReference type="InterPro" id="IPR043454">
    <property type="entry name" value="NPH3/RPT2-like"/>
</dbReference>
<evidence type="ECO:0000259" key="5">
    <source>
        <dbReference type="PROSITE" id="PS50097"/>
    </source>
</evidence>
<dbReference type="UniPathway" id="UPA00143"/>
<dbReference type="Pfam" id="PF03000">
    <property type="entry name" value="NPH3"/>
    <property type="match status" value="1"/>
</dbReference>
<name>A0A835HPG6_9MAGN</name>
<reference evidence="7 8" key="1">
    <citation type="submission" date="2020-10" db="EMBL/GenBank/DDBJ databases">
        <title>The Coptis chinensis genome and diversification of protoberbering-type alkaloids.</title>
        <authorList>
            <person name="Wang B."/>
            <person name="Shu S."/>
            <person name="Song C."/>
            <person name="Liu Y."/>
        </authorList>
    </citation>
    <scope>NUCLEOTIDE SEQUENCE [LARGE SCALE GENOMIC DNA]</scope>
    <source>
        <strain evidence="7">HL-2020</strain>
        <tissue evidence="7">Leaf</tissue>
    </source>
</reference>